<dbReference type="GO" id="GO:0005886">
    <property type="term" value="C:plasma membrane"/>
    <property type="evidence" value="ECO:0007669"/>
    <property type="project" value="UniProtKB-SubCell"/>
</dbReference>
<geneLocation type="plasmid" evidence="15">
    <name>pridsm_02</name>
</geneLocation>
<dbReference type="EMBL" id="LAXI01000034">
    <property type="protein sequence ID" value="KRS14147.1"/>
    <property type="molecule type" value="Genomic_DNA"/>
</dbReference>
<feature type="transmembrane region" description="Helical" evidence="9">
    <location>
        <begin position="128"/>
        <end position="151"/>
    </location>
</feature>
<keyword evidence="13" id="KW-0449">Lipoprotein</keyword>
<evidence type="ECO:0000313" key="13">
    <source>
        <dbReference type="EMBL" id="QEW29935.1"/>
    </source>
</evidence>
<reference evidence="12 14" key="1">
    <citation type="submission" date="2015-04" db="EMBL/GenBank/DDBJ databases">
        <title>The draft genome sequence of Roseovarius indicus B108T.</title>
        <authorList>
            <person name="Li G."/>
            <person name="Lai Q."/>
            <person name="Shao Z."/>
            <person name="Yan P."/>
        </authorList>
    </citation>
    <scope>NUCLEOTIDE SEQUENCE [LARGE SCALE GENOMIC DNA]</scope>
    <source>
        <strain evidence="12 14">B108</strain>
    </source>
</reference>
<dbReference type="InterPro" id="IPR001872">
    <property type="entry name" value="Peptidase_A8"/>
</dbReference>
<protein>
    <recommendedName>
        <fullName evidence="9">Lipoprotein signal peptidase</fullName>
        <ecNumber evidence="9">3.4.23.36</ecNumber>
    </recommendedName>
    <alternativeName>
        <fullName evidence="9">Prolipoprotein signal peptidase</fullName>
    </alternativeName>
    <alternativeName>
        <fullName evidence="9">Signal peptidase II</fullName>
        <shortName evidence="9">SPase II</shortName>
    </alternativeName>
</protein>
<dbReference type="Pfam" id="PF01252">
    <property type="entry name" value="Peptidase_A8"/>
    <property type="match status" value="1"/>
</dbReference>
<comment type="pathway">
    <text evidence="9">Protein modification; lipoprotein biosynthesis (signal peptide cleavage).</text>
</comment>
<feature type="active site" evidence="9">
    <location>
        <position position="115"/>
    </location>
</feature>
<keyword evidence="2 9" id="KW-1003">Cell membrane</keyword>
<dbReference type="Proteomes" id="UP000051401">
    <property type="component" value="Unassembled WGS sequence"/>
</dbReference>
<keyword evidence="7 9" id="KW-1133">Transmembrane helix</keyword>
<evidence type="ECO:0000313" key="14">
    <source>
        <dbReference type="Proteomes" id="UP000051401"/>
    </source>
</evidence>
<dbReference type="HAMAP" id="MF_00161">
    <property type="entry name" value="LspA"/>
    <property type="match status" value="1"/>
</dbReference>
<dbReference type="UniPathway" id="UPA00665"/>
<comment type="catalytic activity">
    <reaction evidence="9 10">
        <text>Release of signal peptides from bacterial membrane prolipoproteins. Hydrolyzes -Xaa-Yaa-Zaa-|-(S,diacylglyceryl)Cys-, in which Xaa is hydrophobic (preferably Leu), and Yaa (Ala or Ser) and Zaa (Gly or Ala) have small, neutral side chains.</text>
        <dbReference type="EC" id="3.4.23.36"/>
    </reaction>
</comment>
<dbReference type="KEGG" id="rid:RIdsm_05781"/>
<evidence type="ECO:0000256" key="4">
    <source>
        <dbReference type="ARBA" id="ARBA00022692"/>
    </source>
</evidence>
<feature type="active site" evidence="9">
    <location>
        <position position="133"/>
    </location>
</feature>
<dbReference type="STRING" id="540747.SAMN04488031_12413"/>
<keyword evidence="6 9" id="KW-0378">Hydrolase</keyword>
<feature type="transmembrane region" description="Helical" evidence="9">
    <location>
        <begin position="90"/>
        <end position="108"/>
    </location>
</feature>
<evidence type="ECO:0000313" key="12">
    <source>
        <dbReference type="EMBL" id="KRS14147.1"/>
    </source>
</evidence>
<dbReference type="GO" id="GO:0006508">
    <property type="term" value="P:proteolysis"/>
    <property type="evidence" value="ECO:0007669"/>
    <property type="project" value="UniProtKB-KW"/>
</dbReference>
<dbReference type="EC" id="3.4.23.36" evidence="9"/>
<dbReference type="Proteomes" id="UP000325785">
    <property type="component" value="Plasmid pRIdsm_02"/>
</dbReference>
<dbReference type="NCBIfam" id="TIGR00077">
    <property type="entry name" value="lspA"/>
    <property type="match status" value="1"/>
</dbReference>
<keyword evidence="5 9" id="KW-0064">Aspartyl protease</keyword>
<evidence type="ECO:0000256" key="10">
    <source>
        <dbReference type="RuleBase" id="RU000594"/>
    </source>
</evidence>
<evidence type="ECO:0000256" key="2">
    <source>
        <dbReference type="ARBA" id="ARBA00022475"/>
    </source>
</evidence>
<keyword evidence="4 9" id="KW-0812">Transmembrane</keyword>
<evidence type="ECO:0000256" key="11">
    <source>
        <dbReference type="RuleBase" id="RU004181"/>
    </source>
</evidence>
<comment type="subcellular location">
    <subcellularLocation>
        <location evidence="9">Cell membrane</location>
        <topology evidence="9">Multi-pass membrane protein</topology>
    </subcellularLocation>
</comment>
<geneLocation type="plasmid" evidence="13">
    <name>pRIdsm_02</name>
</geneLocation>
<evidence type="ECO:0000256" key="6">
    <source>
        <dbReference type="ARBA" id="ARBA00022801"/>
    </source>
</evidence>
<sequence length="157" mass="16728">MRTCLFVGLLAALIAFLVDQATKAIVVSNATILSSGVSVFPGFNLIYLRNDGVTFGLLGGAPWWSLVVLALGICVWLAAMLIRSSSRVEAIAYGAIIGGALGNILDRLRYRAVTDFLDFYIGSAHWPAFNLADVFVVGGVVLLLVAPWVGARLQIDS</sequence>
<evidence type="ECO:0000313" key="15">
    <source>
        <dbReference type="Proteomes" id="UP000325785"/>
    </source>
</evidence>
<keyword evidence="13" id="KW-0614">Plasmid</keyword>
<dbReference type="PANTHER" id="PTHR33695">
    <property type="entry name" value="LIPOPROTEIN SIGNAL PEPTIDASE"/>
    <property type="match status" value="1"/>
</dbReference>
<accession>A0A0T5NZ44</accession>
<keyword evidence="14" id="KW-1185">Reference proteome</keyword>
<evidence type="ECO:0000256" key="1">
    <source>
        <dbReference type="ARBA" id="ARBA00006139"/>
    </source>
</evidence>
<dbReference type="PANTHER" id="PTHR33695:SF1">
    <property type="entry name" value="LIPOPROTEIN SIGNAL PEPTIDASE"/>
    <property type="match status" value="1"/>
</dbReference>
<dbReference type="AlphaFoldDB" id="A0A0T5NZ44"/>
<dbReference type="RefSeq" id="WP_057821553.1">
    <property type="nucleotide sequence ID" value="NZ_CP031600.1"/>
</dbReference>
<evidence type="ECO:0000256" key="5">
    <source>
        <dbReference type="ARBA" id="ARBA00022750"/>
    </source>
</evidence>
<dbReference type="PROSITE" id="PS00855">
    <property type="entry name" value="SPASE_II"/>
    <property type="match status" value="1"/>
</dbReference>
<gene>
    <name evidence="13" type="primary">lspA_2</name>
    <name evidence="9" type="synonym">lspA</name>
    <name evidence="13" type="ORF">RIdsm_05781</name>
    <name evidence="12" type="ORF">XM52_27190</name>
</gene>
<dbReference type="PATRIC" id="fig|540747.5.peg.4210"/>
<keyword evidence="8 9" id="KW-0472">Membrane</keyword>
<evidence type="ECO:0000256" key="9">
    <source>
        <dbReference type="HAMAP-Rule" id="MF_00161"/>
    </source>
</evidence>
<organism evidence="12 14">
    <name type="scientific">Roseovarius indicus</name>
    <dbReference type="NCBI Taxonomy" id="540747"/>
    <lineage>
        <taxon>Bacteria</taxon>
        <taxon>Pseudomonadati</taxon>
        <taxon>Pseudomonadota</taxon>
        <taxon>Alphaproteobacteria</taxon>
        <taxon>Rhodobacterales</taxon>
        <taxon>Roseobacteraceae</taxon>
        <taxon>Roseovarius</taxon>
    </lineage>
</organism>
<feature type="transmembrane region" description="Helical" evidence="9">
    <location>
        <begin position="63"/>
        <end position="83"/>
    </location>
</feature>
<comment type="function">
    <text evidence="9 10">This protein specifically catalyzes the removal of signal peptides from prolipoproteins.</text>
</comment>
<name>A0A0T5NZ44_9RHOB</name>
<dbReference type="OrthoDB" id="9810259at2"/>
<comment type="similarity">
    <text evidence="1 9 11">Belongs to the peptidase A8 family.</text>
</comment>
<evidence type="ECO:0000256" key="3">
    <source>
        <dbReference type="ARBA" id="ARBA00022670"/>
    </source>
</evidence>
<dbReference type="EMBL" id="CP031600">
    <property type="protein sequence ID" value="QEW29935.1"/>
    <property type="molecule type" value="Genomic_DNA"/>
</dbReference>
<dbReference type="GO" id="GO:0004190">
    <property type="term" value="F:aspartic-type endopeptidase activity"/>
    <property type="evidence" value="ECO:0007669"/>
    <property type="project" value="UniProtKB-UniRule"/>
</dbReference>
<evidence type="ECO:0000256" key="7">
    <source>
        <dbReference type="ARBA" id="ARBA00022989"/>
    </source>
</evidence>
<proteinExistence type="inferred from homology"/>
<keyword evidence="3 9" id="KW-0645">Protease</keyword>
<evidence type="ECO:0000256" key="8">
    <source>
        <dbReference type="ARBA" id="ARBA00023136"/>
    </source>
</evidence>
<dbReference type="PRINTS" id="PR00781">
    <property type="entry name" value="LIPOSIGPTASE"/>
</dbReference>
<reference evidence="13 15" key="2">
    <citation type="submission" date="2018-08" db="EMBL/GenBank/DDBJ databases">
        <title>Genetic Globetrotter - A new plasmid hitch-hiking vast phylogenetic and geographic distances.</title>
        <authorList>
            <person name="Vollmers J."/>
            <person name="Petersen J."/>
        </authorList>
    </citation>
    <scope>NUCLEOTIDE SEQUENCE [LARGE SCALE GENOMIC DNA]</scope>
    <source>
        <strain evidence="13 15">DSM 26383</strain>
        <plasmid evidence="15">pridsm_02</plasmid>
        <plasmid evidence="13">pRIdsm_02</plasmid>
    </source>
</reference>
<comment type="caution">
    <text evidence="9">Lacks conserved residue(s) required for the propagation of feature annotation.</text>
</comment>